<dbReference type="PROSITE" id="PS50088">
    <property type="entry name" value="ANK_REPEAT"/>
    <property type="match status" value="6"/>
</dbReference>
<dbReference type="InterPro" id="IPR002110">
    <property type="entry name" value="Ankyrin_rpt"/>
</dbReference>
<evidence type="ECO:0000256" key="2">
    <source>
        <dbReference type="ARBA" id="ARBA00022454"/>
    </source>
</evidence>
<dbReference type="GO" id="GO:0046974">
    <property type="term" value="F:histone H3K9 methyltransferase activity"/>
    <property type="evidence" value="ECO:0007669"/>
    <property type="project" value="TreeGrafter"/>
</dbReference>
<dbReference type="Gene3D" id="1.25.40.20">
    <property type="entry name" value="Ankyrin repeat-containing domain"/>
    <property type="match status" value="1"/>
</dbReference>
<dbReference type="InterPro" id="IPR046341">
    <property type="entry name" value="SET_dom_sf"/>
</dbReference>
<dbReference type="GO" id="GO:0000785">
    <property type="term" value="C:chromatin"/>
    <property type="evidence" value="ECO:0007669"/>
    <property type="project" value="TreeGrafter"/>
</dbReference>
<feature type="region of interest" description="Disordered" evidence="6">
    <location>
        <begin position="548"/>
        <end position="607"/>
    </location>
</feature>
<dbReference type="GO" id="GO:0002039">
    <property type="term" value="F:p53 binding"/>
    <property type="evidence" value="ECO:0007669"/>
    <property type="project" value="InterPro"/>
</dbReference>
<organism evidence="9">
    <name type="scientific">Lepeophtheirus salmonis</name>
    <name type="common">Salmon louse</name>
    <name type="synonym">Caligus salmonis</name>
    <dbReference type="NCBI Taxonomy" id="72036"/>
    <lineage>
        <taxon>Eukaryota</taxon>
        <taxon>Metazoa</taxon>
        <taxon>Ecdysozoa</taxon>
        <taxon>Arthropoda</taxon>
        <taxon>Crustacea</taxon>
        <taxon>Multicrustacea</taxon>
        <taxon>Hexanauplia</taxon>
        <taxon>Copepoda</taxon>
        <taxon>Siphonostomatoida</taxon>
        <taxon>Caligidae</taxon>
        <taxon>Lepeophtheirus</taxon>
    </lineage>
</organism>
<dbReference type="PROSITE" id="PS50297">
    <property type="entry name" value="ANK_REP_REGION"/>
    <property type="match status" value="5"/>
</dbReference>
<feature type="repeat" description="ANK" evidence="5">
    <location>
        <begin position="915"/>
        <end position="947"/>
    </location>
</feature>
<dbReference type="Pfam" id="PF21533">
    <property type="entry name" value="EHMT1-2_CRR"/>
    <property type="match status" value="1"/>
</dbReference>
<feature type="region of interest" description="Disordered" evidence="6">
    <location>
        <begin position="1"/>
        <end position="20"/>
    </location>
</feature>
<keyword evidence="3" id="KW-0808">Transferase</keyword>
<dbReference type="CDD" id="cd10543">
    <property type="entry name" value="SET_EHMT"/>
    <property type="match status" value="1"/>
</dbReference>
<evidence type="ECO:0000256" key="4">
    <source>
        <dbReference type="ARBA" id="ARBA00022691"/>
    </source>
</evidence>
<keyword evidence="5" id="KW-0040">ANK repeat</keyword>
<dbReference type="PANTHER" id="PTHR46307">
    <property type="entry name" value="G9A, ISOFORM B"/>
    <property type="match status" value="1"/>
</dbReference>
<feature type="region of interest" description="Disordered" evidence="6">
    <location>
        <begin position="234"/>
        <end position="425"/>
    </location>
</feature>
<feature type="region of interest" description="Disordered" evidence="6">
    <location>
        <begin position="55"/>
        <end position="95"/>
    </location>
</feature>
<keyword evidence="3" id="KW-0489">Methyltransferase</keyword>
<dbReference type="InterPro" id="IPR043550">
    <property type="entry name" value="EHMT1/EHMT2"/>
</dbReference>
<dbReference type="EMBL" id="HACA01015944">
    <property type="protein sequence ID" value="CDW33305.1"/>
    <property type="molecule type" value="Transcribed_RNA"/>
</dbReference>
<evidence type="ECO:0000256" key="5">
    <source>
        <dbReference type="PROSITE-ProRule" id="PRU00023"/>
    </source>
</evidence>
<evidence type="ECO:0000259" key="8">
    <source>
        <dbReference type="PROSITE" id="PS50867"/>
    </source>
</evidence>
<dbReference type="InterPro" id="IPR036770">
    <property type="entry name" value="Ankyrin_rpt-contain_sf"/>
</dbReference>
<dbReference type="Pfam" id="PF13637">
    <property type="entry name" value="Ank_4"/>
    <property type="match status" value="1"/>
</dbReference>
<dbReference type="InterPro" id="IPR007728">
    <property type="entry name" value="Pre-SET_dom"/>
</dbReference>
<dbReference type="SUPFAM" id="SSF82199">
    <property type="entry name" value="SET domain"/>
    <property type="match status" value="1"/>
</dbReference>
<dbReference type="GO" id="GO:0005634">
    <property type="term" value="C:nucleus"/>
    <property type="evidence" value="ECO:0007669"/>
    <property type="project" value="InterPro"/>
</dbReference>
<feature type="compositionally biased region" description="Low complexity" evidence="6">
    <location>
        <begin position="510"/>
        <end position="523"/>
    </location>
</feature>
<feature type="region of interest" description="Disordered" evidence="6">
    <location>
        <begin position="1417"/>
        <end position="1440"/>
    </location>
</feature>
<feature type="repeat" description="ANK" evidence="5">
    <location>
        <begin position="1051"/>
        <end position="1083"/>
    </location>
</feature>
<evidence type="ECO:0000259" key="7">
    <source>
        <dbReference type="PROSITE" id="PS50280"/>
    </source>
</evidence>
<feature type="repeat" description="ANK" evidence="5">
    <location>
        <begin position="985"/>
        <end position="1017"/>
    </location>
</feature>
<dbReference type="InterPro" id="IPR001214">
    <property type="entry name" value="SET_dom"/>
</dbReference>
<feature type="region of interest" description="Disordered" evidence="6">
    <location>
        <begin position="152"/>
        <end position="186"/>
    </location>
</feature>
<comment type="subcellular location">
    <subcellularLocation>
        <location evidence="1">Chromosome</location>
    </subcellularLocation>
</comment>
<evidence type="ECO:0000256" key="3">
    <source>
        <dbReference type="ARBA" id="ARBA00022603"/>
    </source>
</evidence>
<dbReference type="PROSITE" id="PS50867">
    <property type="entry name" value="PRE_SET"/>
    <property type="match status" value="1"/>
</dbReference>
<feature type="compositionally biased region" description="Low complexity" evidence="6">
    <location>
        <begin position="394"/>
        <end position="407"/>
    </location>
</feature>
<feature type="repeat" description="ANK" evidence="5">
    <location>
        <begin position="882"/>
        <end position="914"/>
    </location>
</feature>
<feature type="compositionally biased region" description="Low complexity" evidence="6">
    <location>
        <begin position="1478"/>
        <end position="1497"/>
    </location>
</feature>
<feature type="domain" description="SET" evidence="7">
    <location>
        <begin position="1242"/>
        <end position="1358"/>
    </location>
</feature>
<feature type="domain" description="Pre-SET" evidence="8">
    <location>
        <begin position="1174"/>
        <end position="1239"/>
    </location>
</feature>
<dbReference type="GO" id="GO:0032259">
    <property type="term" value="P:methylation"/>
    <property type="evidence" value="ECO:0007669"/>
    <property type="project" value="UniProtKB-KW"/>
</dbReference>
<dbReference type="SUPFAM" id="SSF48403">
    <property type="entry name" value="Ankyrin repeat"/>
    <property type="match status" value="1"/>
</dbReference>
<dbReference type="Pfam" id="PF00856">
    <property type="entry name" value="SET"/>
    <property type="match status" value="1"/>
</dbReference>
<evidence type="ECO:0000256" key="6">
    <source>
        <dbReference type="SAM" id="MobiDB-lite"/>
    </source>
</evidence>
<dbReference type="PRINTS" id="PR01415">
    <property type="entry name" value="ANKYRIN"/>
</dbReference>
<reference evidence="9" key="1">
    <citation type="submission" date="2014-05" db="EMBL/GenBank/DDBJ databases">
        <authorList>
            <person name="Chronopoulou M."/>
        </authorList>
    </citation>
    <scope>NUCLEOTIDE SEQUENCE</scope>
    <source>
        <tissue evidence="9">Whole organism</tissue>
    </source>
</reference>
<feature type="compositionally biased region" description="Low complexity" evidence="6">
    <location>
        <begin position="559"/>
        <end position="594"/>
    </location>
</feature>
<dbReference type="SMART" id="SM00468">
    <property type="entry name" value="PreSET"/>
    <property type="match status" value="1"/>
</dbReference>
<dbReference type="SMART" id="SM00248">
    <property type="entry name" value="ANK"/>
    <property type="match status" value="6"/>
</dbReference>
<feature type="region of interest" description="Disordered" evidence="6">
    <location>
        <begin position="505"/>
        <end position="529"/>
    </location>
</feature>
<dbReference type="Pfam" id="PF05033">
    <property type="entry name" value="Pre-SET"/>
    <property type="match status" value="1"/>
</dbReference>
<evidence type="ECO:0000313" key="9">
    <source>
        <dbReference type="EMBL" id="CDW33305.1"/>
    </source>
</evidence>
<feature type="compositionally biased region" description="Pro residues" evidence="6">
    <location>
        <begin position="65"/>
        <end position="78"/>
    </location>
</feature>
<protein>
    <submittedName>
        <fullName evidence="9">Uncharacterized protein</fullName>
    </submittedName>
</protein>
<dbReference type="Pfam" id="PF12796">
    <property type="entry name" value="Ank_2"/>
    <property type="match status" value="2"/>
</dbReference>
<feature type="repeat" description="ANK" evidence="5">
    <location>
        <begin position="1018"/>
        <end position="1050"/>
    </location>
</feature>
<dbReference type="OrthoDB" id="616263at2759"/>
<dbReference type="GO" id="GO:0008270">
    <property type="term" value="F:zinc ion binding"/>
    <property type="evidence" value="ECO:0007669"/>
    <property type="project" value="InterPro"/>
</dbReference>
<feature type="compositionally biased region" description="Low complexity" evidence="6">
    <location>
        <begin position="156"/>
        <end position="183"/>
    </location>
</feature>
<feature type="repeat" description="ANK" evidence="5">
    <location>
        <begin position="948"/>
        <end position="969"/>
    </location>
</feature>
<name>A0A0K2U5I3_LEPSM</name>
<keyword evidence="2" id="KW-0158">Chromosome</keyword>
<feature type="compositionally biased region" description="Basic and acidic residues" evidence="6">
    <location>
        <begin position="287"/>
        <end position="306"/>
    </location>
</feature>
<accession>A0A0K2U5I3</accession>
<dbReference type="Gene3D" id="2.170.270.10">
    <property type="entry name" value="SET domain"/>
    <property type="match status" value="1"/>
</dbReference>
<sequence>MSSSIDGGSPMILEPSVTMREEPGEVFLNNDTRSFYNGNGGGDIPAQISITKINPPVSTQVSGAFPPPPPPRGNPFPSSPRSDLAGIVPKGLRPVQIRPPPLFRGGGIPGIPPPPRLQYAGIPTNIRPVNRPSNNVHSNNPILGMMNVAKKAGNTPRFSSRGSRGPSPRCKQQQQIPRSSPQPGFHHLGVPGIKNVSPVANSYRPPPMIRPGFRPVNVRVRGRPPLIKRETIVYPSPREGEPKVGEENGAIIAAKKDEDNFNVKGVESTENISDHSVQNESLNAPSEPEKNDSTKVAKNDSAKIEDDDKEPSDPEISFNLDPSKRKKSKLQNSLENRKKSVDDETGGAKKEKETAKPDNPVPDEKVDQDEDKGATKFRFVRRADGKGFVKKSVKSSSNSSVKSGSVSHNVRKTYSSSVLKGIRKKKKKPFKGINYRFDGSIKKKKKTYLNPSAYKDDDETSSIRSDREIGNEQDVLSYLGIQRKDSTDSKSSIIDESKEKIVVGPKARKSFGGSSGTVVSPPSSKKRPLGDVLTNRIVKRKKTYSPKVGQFFPLPSVPTISTNSTTYTTNNNNSTIPTSGSTSSSISASTSVSASDEDGPQSPKEYEDEDIMCKVEENISGEGSNCITNEKRVTRAVKGTLDPNLQATYICECEKTIDDLLSRRNSGTICRAIESVGGSRVGCKNQIQSFNQLRADTRLPRKVFCEIHTERLRAHQVCGFCGEFCSHGMFYLCRPNKRYAPHVFHKSCYNKAKSRACCHCGSRDTPAVVQMTLKMDRAPIQLLRTVSKMSFANGKKGRPSDDVEEDIITYKMANGKVISSQGLPLGLDNSILQKVLSELEDKHAPKHLTRNMYFPTKSGDAVKILQLLSQGYSPNQKFIEFKNGSPLHLSAAEGHVLNCHIFAQAGTELNSFDDSGNAPIHLASMKGRTEVARYLLQAGASIESRGEDGMTCLHLAAQNGHLETVKIILAQHNLPRNFLNLQDDGGWTPLVWACENRHEKIIKYLLMRGSNPLIVDAEGNIALHWASLSGSKTTCEVLMNYGCDVNARNMNGDAPIHIALRQDHYECAVLLLMRGANTNLMNKNGQLPVGCMAKDAKCGTIMQLSTKLNAMMKNNKVHTHEKIVTNDVSKGKENCPIQCINALDNEGPPGNYVYVRNNCVTSSIPIDRDHASLQHCKCENACSSEDSCNCSKLSVKSWYDLEGKLKSSFDYKEPHMIFECNDLCQCNVSTCHNRVVQHGITSRMIVFRTENMGWGVRALKDIAKGTFVCEYVGEIISDSEADTREDSYLFDLDYREGETYCIDANRFGNIARFINHSCDPNLTPVKVFAEHQDLRFPHIALFANRDIPKGAELGFDYGEKFWVIKHKYFTCHCGSENCHYSQSTIQKFLKNYYLRFPIEDPKYNEGHKTALDIKTENANDTTSSGSIITNGNATNSPEISSKIDVPVEEIHKNNKISRPLLSESIITNGSRSRRSLKSGDPSSSSSPSPTPSSSHSK</sequence>
<feature type="compositionally biased region" description="Basic and acidic residues" evidence="6">
    <location>
        <begin position="335"/>
        <end position="356"/>
    </location>
</feature>
<proteinExistence type="predicted"/>
<dbReference type="SMART" id="SM00317">
    <property type="entry name" value="SET"/>
    <property type="match status" value="1"/>
</dbReference>
<dbReference type="InterPro" id="IPR047762">
    <property type="entry name" value="EHMT_CRR"/>
</dbReference>
<dbReference type="PROSITE" id="PS50280">
    <property type="entry name" value="SET"/>
    <property type="match status" value="1"/>
</dbReference>
<feature type="compositionally biased region" description="Polar residues" evidence="6">
    <location>
        <begin position="268"/>
        <end position="284"/>
    </location>
</feature>
<feature type="region of interest" description="Disordered" evidence="6">
    <location>
        <begin position="449"/>
        <end position="469"/>
    </location>
</feature>
<keyword evidence="4" id="KW-0949">S-adenosyl-L-methionine</keyword>
<dbReference type="GO" id="GO:0000122">
    <property type="term" value="P:negative regulation of transcription by RNA polymerase II"/>
    <property type="evidence" value="ECO:0007669"/>
    <property type="project" value="TreeGrafter"/>
</dbReference>
<dbReference type="CDD" id="cd20905">
    <property type="entry name" value="EHMT_ZBD"/>
    <property type="match status" value="1"/>
</dbReference>
<feature type="region of interest" description="Disordered" evidence="6">
    <location>
        <begin position="1460"/>
        <end position="1497"/>
    </location>
</feature>
<evidence type="ECO:0000256" key="1">
    <source>
        <dbReference type="ARBA" id="ARBA00004286"/>
    </source>
</evidence>
<feature type="compositionally biased region" description="Polar residues" evidence="6">
    <location>
        <begin position="1418"/>
        <end position="1439"/>
    </location>
</feature>
<dbReference type="PANTHER" id="PTHR46307:SF4">
    <property type="entry name" value="G9A, ISOFORM B"/>
    <property type="match status" value="1"/>
</dbReference>